<dbReference type="AlphaFoldDB" id="A0A024QBU3"/>
<dbReference type="STRING" id="1462526.BN990_02296"/>
<dbReference type="eggNOG" id="COG5635">
    <property type="taxonomic scope" value="Bacteria"/>
</dbReference>
<evidence type="ECO:0000313" key="1">
    <source>
        <dbReference type="EMBL" id="CDQ39978.1"/>
    </source>
</evidence>
<dbReference type="RefSeq" id="WP_038244103.1">
    <property type="nucleotide sequence ID" value="NZ_BNER01000004.1"/>
</dbReference>
<reference evidence="2" key="2">
    <citation type="submission" date="2014-05" db="EMBL/GenBank/DDBJ databases">
        <title>Draft genome sequence of Virgibacillus massiliensis Vm-5.</title>
        <authorList>
            <person name="Khelaifia S."/>
            <person name="Croce O."/>
            <person name="Lagier J.C."/>
            <person name="Raoult D."/>
        </authorList>
    </citation>
    <scope>NUCLEOTIDE SEQUENCE [LARGE SCALE GENOMIC DNA]</scope>
    <source>
        <strain evidence="2">Vm-5</strain>
    </source>
</reference>
<gene>
    <name evidence="1" type="ORF">BN990_02296</name>
</gene>
<accession>A0A024QBU3</accession>
<proteinExistence type="predicted"/>
<organism evidence="1 2">
    <name type="scientific">Virgibacillus massiliensis</name>
    <dbReference type="NCBI Taxonomy" id="1462526"/>
    <lineage>
        <taxon>Bacteria</taxon>
        <taxon>Bacillati</taxon>
        <taxon>Bacillota</taxon>
        <taxon>Bacilli</taxon>
        <taxon>Bacillales</taxon>
        <taxon>Bacillaceae</taxon>
        <taxon>Virgibacillus</taxon>
    </lineage>
</organism>
<sequence>MHFFKEIAKKTETVENKEKVFTVKGAQNGKISNPPLLYKSEFIKSQYLSDLREKAIEIIHKIKTYKLIRSDELLNSKNPNTLNLNIQLFKTIDVEIDVEKQSEIKKFALNNRINIESSFFELGNLKKQQNLVAITGSGNKYELIGSDDETKKYHLILDLYKLVIAIGHFEDYFEKLDSKYRLDLAIENTGTEYDEDIDIKLIMPSGSLCELNDFPVPDDEIIKLSFENTPKYILKQIESSSIKNYKFSPTETDANLDIAYYEDFYKNEYISRIKSFYIYKLYEEDQQTIITFNQSYMKAKDKVYFPSVLLFNKVPEYIRYEISSKHSSNIIKGKLEFEANE</sequence>
<dbReference type="OrthoDB" id="9784936at2"/>
<dbReference type="Proteomes" id="UP000028875">
    <property type="component" value="Unassembled WGS sequence"/>
</dbReference>
<name>A0A024QBU3_9BACI</name>
<dbReference type="EMBL" id="CCDP010000001">
    <property type="protein sequence ID" value="CDQ39978.1"/>
    <property type="molecule type" value="Genomic_DNA"/>
</dbReference>
<comment type="caution">
    <text evidence="1">The sequence shown here is derived from an EMBL/GenBank/DDBJ whole genome shotgun (WGS) entry which is preliminary data.</text>
</comment>
<evidence type="ECO:0000313" key="2">
    <source>
        <dbReference type="Proteomes" id="UP000028875"/>
    </source>
</evidence>
<keyword evidence="2" id="KW-1185">Reference proteome</keyword>
<reference evidence="1 2" key="1">
    <citation type="submission" date="2014-03" db="EMBL/GenBank/DDBJ databases">
        <authorList>
            <person name="Urmite Genomes U."/>
        </authorList>
    </citation>
    <scope>NUCLEOTIDE SEQUENCE [LARGE SCALE GENOMIC DNA]</scope>
    <source>
        <strain evidence="1 2">Vm-5</strain>
    </source>
</reference>
<protein>
    <submittedName>
        <fullName evidence="1">Uncharacterized protein</fullName>
    </submittedName>
</protein>